<feature type="region of interest" description="Disordered" evidence="1">
    <location>
        <begin position="65"/>
        <end position="102"/>
    </location>
</feature>
<keyword evidence="2" id="KW-0732">Signal</keyword>
<dbReference type="Proteomes" id="UP000198461">
    <property type="component" value="Unassembled WGS sequence"/>
</dbReference>
<dbReference type="EMBL" id="FSRE01000002">
    <property type="protein sequence ID" value="SIN91247.1"/>
    <property type="molecule type" value="Genomic_DNA"/>
</dbReference>
<feature type="signal peptide" evidence="2">
    <location>
        <begin position="1"/>
        <end position="22"/>
    </location>
</feature>
<dbReference type="RefSeq" id="WP_074201236.1">
    <property type="nucleotide sequence ID" value="NZ_FSRE01000002.1"/>
</dbReference>
<dbReference type="STRING" id="364032.SAMN05443662_0956"/>
<dbReference type="InterPro" id="IPR021241">
    <property type="entry name" value="CsiV"/>
</dbReference>
<reference evidence="3 4" key="1">
    <citation type="submission" date="2016-11" db="EMBL/GenBank/DDBJ databases">
        <authorList>
            <person name="Jaros S."/>
            <person name="Januszkiewicz K."/>
            <person name="Wedrychowicz H."/>
        </authorList>
    </citation>
    <scope>NUCLEOTIDE SEQUENCE [LARGE SCALE GENOMIC DNA]</scope>
    <source>
        <strain evidence="3 4">DSM 17737</strain>
    </source>
</reference>
<evidence type="ECO:0000256" key="2">
    <source>
        <dbReference type="SAM" id="SignalP"/>
    </source>
</evidence>
<dbReference type="Pfam" id="PF10972">
    <property type="entry name" value="CsiV"/>
    <property type="match status" value="1"/>
</dbReference>
<evidence type="ECO:0000313" key="3">
    <source>
        <dbReference type="EMBL" id="SIN91247.1"/>
    </source>
</evidence>
<feature type="chain" id="PRO_5012455606" evidence="2">
    <location>
        <begin position="23"/>
        <end position="280"/>
    </location>
</feature>
<keyword evidence="4" id="KW-1185">Reference proteome</keyword>
<dbReference type="OrthoDB" id="5566524at2"/>
<gene>
    <name evidence="3" type="ORF">SAMN05443662_0956</name>
</gene>
<name>A0A1N6F7L0_9GAMM</name>
<dbReference type="AlphaFoldDB" id="A0A1N6F7L0"/>
<feature type="compositionally biased region" description="Polar residues" evidence="1">
    <location>
        <begin position="80"/>
        <end position="102"/>
    </location>
</feature>
<proteinExistence type="predicted"/>
<evidence type="ECO:0000256" key="1">
    <source>
        <dbReference type="SAM" id="MobiDB-lite"/>
    </source>
</evidence>
<evidence type="ECO:0000313" key="4">
    <source>
        <dbReference type="Proteomes" id="UP000198461"/>
    </source>
</evidence>
<organism evidence="3 4">
    <name type="scientific">Sulfurivirga caldicuralii</name>
    <dbReference type="NCBI Taxonomy" id="364032"/>
    <lineage>
        <taxon>Bacteria</taxon>
        <taxon>Pseudomonadati</taxon>
        <taxon>Pseudomonadota</taxon>
        <taxon>Gammaproteobacteria</taxon>
        <taxon>Thiotrichales</taxon>
        <taxon>Piscirickettsiaceae</taxon>
        <taxon>Sulfurivirga</taxon>
    </lineage>
</organism>
<protein>
    <submittedName>
        <fullName evidence="3">Peptidoglycan-binding protein, CsiV</fullName>
    </submittedName>
</protein>
<sequence>MIKKLFPLFITFLVLASGNARAAEKVPLYQVEVLVFTTGALQGWTEEYWPWPDELKMDTLEDGQNALTGEPAQHDHNGDGHSTVQPQQAGEQLHDTQNSTPLQQVPPVSSPFILENSADLLLDDLLAGQFPESAPTWIREIRAVPTEHSLLQKAVERLSPQKGYRIVSHYSWIQPAINKKQALDFTILGNTPFGDALTGQVRFYKNRHGHIELSLDMERRIPQKIREAFARHEGLEPDELPDTWTFHLSETRKVKSNEWHYFDHPLFGALAVIRRVSTGQ</sequence>
<accession>A0A1N6F7L0</accession>